<dbReference type="Proteomes" id="UP001059822">
    <property type="component" value="Chromosome"/>
</dbReference>
<name>A0A9Q9F3G6_9RICK</name>
<dbReference type="AlphaFoldDB" id="A0A9Q9F3G6"/>
<accession>A0A9Q9F3G6</accession>
<dbReference type="EMBL" id="CP089286">
    <property type="protein sequence ID" value="UTO55384.1"/>
    <property type="molecule type" value="Genomic_DNA"/>
</dbReference>
<sequence>MYIYLNYYYSCLYNQKRILPCAAYLTGECGVYDLFTEIPVVIGKITLKKS</sequence>
<evidence type="ECO:0000313" key="2">
    <source>
        <dbReference type="EMBL" id="UTO56303.1"/>
    </source>
</evidence>
<keyword evidence="4" id="KW-1185">Reference proteome</keyword>
<evidence type="ECO:0000313" key="3">
    <source>
        <dbReference type="Proteomes" id="UP001059822"/>
    </source>
</evidence>
<evidence type="ECO:0000313" key="4">
    <source>
        <dbReference type="Proteomes" id="UP001059985"/>
    </source>
</evidence>
<dbReference type="RefSeq" id="WP_218194077.1">
    <property type="nucleotide sequence ID" value="NZ_CP054597.1"/>
</dbReference>
<protein>
    <submittedName>
        <fullName evidence="1">Uncharacterized protein</fullName>
    </submittedName>
</protein>
<dbReference type="Proteomes" id="UP001059985">
    <property type="component" value="Chromosome"/>
</dbReference>
<reference evidence="1" key="1">
    <citation type="journal article" date="2022" name="Microorganisms">
        <title>Assembly and Comparison of Ca. Neoehrlichia mikurensis Genomes.</title>
        <authorList>
            <person name="Azagi T."/>
            <person name="Dirks R.P."/>
            <person name="Yebra-Pimentel E.S."/>
            <person name="Schaap P.J."/>
            <person name="Koehorst J.J."/>
            <person name="Esser H.J."/>
            <person name="Sprong H."/>
        </authorList>
    </citation>
    <scope>NUCLEOTIDE SEQUENCE</scope>
    <source>
        <strain evidence="2">18-2804</strain>
        <strain evidence="1">18-2837</strain>
    </source>
</reference>
<evidence type="ECO:0000313" key="1">
    <source>
        <dbReference type="EMBL" id="UTO55384.1"/>
    </source>
</evidence>
<dbReference type="EMBL" id="CP089285">
    <property type="protein sequence ID" value="UTO56303.1"/>
    <property type="molecule type" value="Genomic_DNA"/>
</dbReference>
<organism evidence="1 3">
    <name type="scientific">Neoehrlichia mikurensis</name>
    <dbReference type="NCBI Taxonomy" id="89586"/>
    <lineage>
        <taxon>Bacteria</taxon>
        <taxon>Pseudomonadati</taxon>
        <taxon>Pseudomonadota</taxon>
        <taxon>Alphaproteobacteria</taxon>
        <taxon>Rickettsiales</taxon>
        <taxon>Anaplasmataceae</taxon>
        <taxon>Candidatus Neoehrlichia</taxon>
    </lineage>
</organism>
<proteinExistence type="predicted"/>
<gene>
    <name evidence="2" type="ORF">LUA81_04330</name>
    <name evidence="1" type="ORF">LUA82_04380</name>
</gene>